<proteinExistence type="predicted"/>
<evidence type="ECO:0000256" key="1">
    <source>
        <dbReference type="ARBA" id="ARBA00022679"/>
    </source>
</evidence>
<dbReference type="Gene3D" id="3.40.630.30">
    <property type="match status" value="1"/>
</dbReference>
<dbReference type="AlphaFoldDB" id="X0TN55"/>
<evidence type="ECO:0000313" key="4">
    <source>
        <dbReference type="EMBL" id="GAF89562.1"/>
    </source>
</evidence>
<organism evidence="4">
    <name type="scientific">marine sediment metagenome</name>
    <dbReference type="NCBI Taxonomy" id="412755"/>
    <lineage>
        <taxon>unclassified sequences</taxon>
        <taxon>metagenomes</taxon>
        <taxon>ecological metagenomes</taxon>
    </lineage>
</organism>
<evidence type="ECO:0000259" key="3">
    <source>
        <dbReference type="PROSITE" id="PS51186"/>
    </source>
</evidence>
<dbReference type="CDD" id="cd04301">
    <property type="entry name" value="NAT_SF"/>
    <property type="match status" value="1"/>
</dbReference>
<dbReference type="PANTHER" id="PTHR43420">
    <property type="entry name" value="ACETYLTRANSFERASE"/>
    <property type="match status" value="1"/>
</dbReference>
<dbReference type="InterPro" id="IPR050680">
    <property type="entry name" value="YpeA/RimI_acetyltransf"/>
</dbReference>
<keyword evidence="1" id="KW-0808">Transferase</keyword>
<evidence type="ECO:0000256" key="2">
    <source>
        <dbReference type="ARBA" id="ARBA00023315"/>
    </source>
</evidence>
<dbReference type="InterPro" id="IPR016181">
    <property type="entry name" value="Acyl_CoA_acyltransferase"/>
</dbReference>
<dbReference type="Pfam" id="PF00583">
    <property type="entry name" value="Acetyltransf_1"/>
    <property type="match status" value="1"/>
</dbReference>
<feature type="domain" description="N-acetyltransferase" evidence="3">
    <location>
        <begin position="6"/>
        <end position="161"/>
    </location>
</feature>
<reference evidence="4" key="1">
    <citation type="journal article" date="2014" name="Front. Microbiol.">
        <title>High frequency of phylogenetically diverse reductive dehalogenase-homologous genes in deep subseafloor sedimentary metagenomes.</title>
        <authorList>
            <person name="Kawai M."/>
            <person name="Futagami T."/>
            <person name="Toyoda A."/>
            <person name="Takaki Y."/>
            <person name="Nishi S."/>
            <person name="Hori S."/>
            <person name="Arai W."/>
            <person name="Tsubouchi T."/>
            <person name="Morono Y."/>
            <person name="Uchiyama I."/>
            <person name="Ito T."/>
            <person name="Fujiyama A."/>
            <person name="Inagaki F."/>
            <person name="Takami H."/>
        </authorList>
    </citation>
    <scope>NUCLEOTIDE SEQUENCE</scope>
    <source>
        <strain evidence="4">Expedition CK06-06</strain>
    </source>
</reference>
<keyword evidence="2" id="KW-0012">Acyltransferase</keyword>
<dbReference type="SUPFAM" id="SSF55729">
    <property type="entry name" value="Acyl-CoA N-acyltransferases (Nat)"/>
    <property type="match status" value="1"/>
</dbReference>
<protein>
    <recommendedName>
        <fullName evidence="3">N-acetyltransferase domain-containing protein</fullName>
    </recommendedName>
</protein>
<dbReference type="PROSITE" id="PS51186">
    <property type="entry name" value="GNAT"/>
    <property type="match status" value="1"/>
</dbReference>
<dbReference type="InterPro" id="IPR000182">
    <property type="entry name" value="GNAT_dom"/>
</dbReference>
<comment type="caution">
    <text evidence="4">The sequence shown here is derived from an EMBL/GenBank/DDBJ whole genome shotgun (WGS) entry which is preliminary data.</text>
</comment>
<dbReference type="EMBL" id="BARS01010084">
    <property type="protein sequence ID" value="GAF89562.1"/>
    <property type="molecule type" value="Genomic_DNA"/>
</dbReference>
<name>X0TN55_9ZZZZ</name>
<gene>
    <name evidence="4" type="ORF">S01H1_18798</name>
</gene>
<sequence length="161" mass="18253">MEEDSYTIRPAKLQEAEEVAAIWALMAEEHKTYDDDFWCWDKNAVETWRERFKELLEQQDMVTLVAEASSGGLAGFAVAAVKAAGSAVFSRPRGEVWDLVIRPEHRGKGLGSRLMEAVFESLKALGVEEAVLHVALANPTAIRFYEKLGMRPVMYRMYKRL</sequence>
<accession>X0TN55</accession>
<dbReference type="GO" id="GO:0016747">
    <property type="term" value="F:acyltransferase activity, transferring groups other than amino-acyl groups"/>
    <property type="evidence" value="ECO:0007669"/>
    <property type="project" value="InterPro"/>
</dbReference>